<evidence type="ECO:0000256" key="1">
    <source>
        <dbReference type="SAM" id="MobiDB-lite"/>
    </source>
</evidence>
<dbReference type="Proteomes" id="UP000694549">
    <property type="component" value="Unplaced"/>
</dbReference>
<reference evidence="2" key="1">
    <citation type="submission" date="2025-08" db="UniProtKB">
        <authorList>
            <consortium name="Ensembl"/>
        </authorList>
    </citation>
    <scope>IDENTIFICATION</scope>
</reference>
<feature type="region of interest" description="Disordered" evidence="1">
    <location>
        <begin position="487"/>
        <end position="514"/>
    </location>
</feature>
<dbReference type="InterPro" id="IPR042795">
    <property type="entry name" value="Wdr73"/>
</dbReference>
<dbReference type="SUPFAM" id="SSF50978">
    <property type="entry name" value="WD40 repeat-like"/>
    <property type="match status" value="1"/>
</dbReference>
<dbReference type="GO" id="GO:0005829">
    <property type="term" value="C:cytosol"/>
    <property type="evidence" value="ECO:0007669"/>
    <property type="project" value="TreeGrafter"/>
</dbReference>
<proteinExistence type="predicted"/>
<dbReference type="Ensembl" id="ENSAZOT00000005676.1">
    <property type="protein sequence ID" value="ENSAZOP00000005317.1"/>
    <property type="gene ID" value="ENSAZOG00000003409.1"/>
</dbReference>
<dbReference type="SMART" id="SM00320">
    <property type="entry name" value="WD40"/>
    <property type="match status" value="3"/>
</dbReference>
<dbReference type="Gene3D" id="2.130.10.10">
    <property type="entry name" value="YVTN repeat-like/Quinoprotein amine dehydrogenase"/>
    <property type="match status" value="1"/>
</dbReference>
<reference evidence="2" key="2">
    <citation type="submission" date="2025-09" db="UniProtKB">
        <authorList>
            <consortium name="Ensembl"/>
        </authorList>
    </citation>
    <scope>IDENTIFICATION</scope>
</reference>
<dbReference type="InterPro" id="IPR015943">
    <property type="entry name" value="WD40/YVTN_repeat-like_dom_sf"/>
</dbReference>
<organism evidence="2 3">
    <name type="scientific">Anas zonorhyncha</name>
    <name type="common">Eastern spot-billed duck</name>
    <dbReference type="NCBI Taxonomy" id="75864"/>
    <lineage>
        <taxon>Eukaryota</taxon>
        <taxon>Metazoa</taxon>
        <taxon>Chordata</taxon>
        <taxon>Craniata</taxon>
        <taxon>Vertebrata</taxon>
        <taxon>Euteleostomi</taxon>
        <taxon>Archelosauria</taxon>
        <taxon>Archosauria</taxon>
        <taxon>Dinosauria</taxon>
        <taxon>Saurischia</taxon>
        <taxon>Theropoda</taxon>
        <taxon>Coelurosauria</taxon>
        <taxon>Aves</taxon>
        <taxon>Neognathae</taxon>
        <taxon>Galloanserae</taxon>
        <taxon>Anseriformes</taxon>
        <taxon>Anatidae</taxon>
        <taxon>Anatinae</taxon>
        <taxon>Anas</taxon>
    </lineage>
</organism>
<feature type="region of interest" description="Disordered" evidence="1">
    <location>
        <begin position="414"/>
        <end position="468"/>
    </location>
</feature>
<dbReference type="AlphaFoldDB" id="A0A8B9UAS5"/>
<keyword evidence="3" id="KW-1185">Reference proteome</keyword>
<dbReference type="GO" id="GO:0000922">
    <property type="term" value="C:spindle pole"/>
    <property type="evidence" value="ECO:0007669"/>
    <property type="project" value="TreeGrafter"/>
</dbReference>
<evidence type="ECO:0000313" key="2">
    <source>
        <dbReference type="Ensembl" id="ENSAZOP00000005317.1"/>
    </source>
</evidence>
<accession>A0A8B9UAS5</accession>
<name>A0A8B9UAS5_9AVES</name>
<feature type="compositionally biased region" description="Basic and acidic residues" evidence="1">
    <location>
        <begin position="428"/>
        <end position="438"/>
    </location>
</feature>
<dbReference type="InterPro" id="IPR036322">
    <property type="entry name" value="WD40_repeat_dom_sf"/>
</dbReference>
<evidence type="ECO:0000313" key="3">
    <source>
        <dbReference type="Proteomes" id="UP000694549"/>
    </source>
</evidence>
<sequence length="578" mass="61309">GEHGGCITRLGGWGSERGAALGFWGEKRGRQGAGGIPGFVLGPCCNAGVWPKVGVVRGSLTLTLVPHPTGVCVAGYGSSDRNEILQLLPPPTLQAKETQGLCPERDFKVECGGFSSRPVYGLKHVPDTSLLVTSGPPDSSLHVWQVSGEDSDVIKPVSAIPAENSTGQAWAKIATISTKAPWVLHGSRIDDVRITEVESQKNVYVAASRSNEELSNVAFLDCNTLLLCCTRGQLGLADVRHPQSPVEAAAVPSAPRGERWCAGVCHGPPGSDLSSQPVAFLSSGGHLVLADVRKISEPLASATCRVPSPGCGADFLCVSWAPALEGCLAVSGFDGTVQVYDTRRWDRSGREAEPLFVHRGHAFGSLDCSEGPPRVTVHTWHPQKPRTLLSAASDGSLHVWDWVQPCGGCGNCRSPSSEEGCKGLLPRSSERKVEDRRGRWGRGGANAEACSRVGEETEGSFPAQPIPFSRQVPPKMFPAGALRLFQHQQQGSGGAESSCRDSPSSFPPLEGLQQHQAPVGGAHLSLLFLPVASSSSPSPPRGRGAAEPRLLHVTLVQRGKQIWLSREMVLKQQQGLLI</sequence>
<dbReference type="PANTHER" id="PTHR46947">
    <property type="entry name" value="WD REPEAT-CONTAINING PROTEIN 73"/>
    <property type="match status" value="1"/>
</dbReference>
<dbReference type="PANTHER" id="PTHR46947:SF1">
    <property type="entry name" value="WD REPEAT-CONTAINING PROTEIN 73"/>
    <property type="match status" value="1"/>
</dbReference>
<dbReference type="GO" id="GO:0031122">
    <property type="term" value="P:cytoplasmic microtubule organization"/>
    <property type="evidence" value="ECO:0007669"/>
    <property type="project" value="TreeGrafter"/>
</dbReference>
<dbReference type="InterPro" id="IPR001680">
    <property type="entry name" value="WD40_rpt"/>
</dbReference>
<protein>
    <submittedName>
        <fullName evidence="2">WD repeat domain 73</fullName>
    </submittedName>
</protein>